<gene>
    <name evidence="15" type="ORF">N789_07030</name>
</gene>
<dbReference type="Gene3D" id="1.10.287.130">
    <property type="match status" value="1"/>
</dbReference>
<dbReference type="GO" id="GO:0005524">
    <property type="term" value="F:ATP binding"/>
    <property type="evidence" value="ECO:0007669"/>
    <property type="project" value="UniProtKB-KW"/>
</dbReference>
<evidence type="ECO:0000256" key="8">
    <source>
        <dbReference type="ARBA" id="ARBA00022777"/>
    </source>
</evidence>
<evidence type="ECO:0000256" key="10">
    <source>
        <dbReference type="ARBA" id="ARBA00022989"/>
    </source>
</evidence>
<accession>A0A091AV45</accession>
<dbReference type="InterPro" id="IPR038318">
    <property type="entry name" value="KdpD_sf"/>
</dbReference>
<keyword evidence="9" id="KW-0067">ATP-binding</keyword>
<dbReference type="Gene3D" id="1.20.120.620">
    <property type="entry name" value="Backbone structure of the membrane domain of e. Coli histidine kinase receptor kdpd"/>
    <property type="match status" value="1"/>
</dbReference>
<dbReference type="InterPro" id="IPR005467">
    <property type="entry name" value="His_kinase_dom"/>
</dbReference>
<reference evidence="15 16" key="1">
    <citation type="submission" date="2013-09" db="EMBL/GenBank/DDBJ databases">
        <title>Genome sequencing of Arenimonas oryziterrae.</title>
        <authorList>
            <person name="Chen F."/>
            <person name="Wang G."/>
        </authorList>
    </citation>
    <scope>NUCLEOTIDE SEQUENCE [LARGE SCALE GENOMIC DNA]</scope>
    <source>
        <strain evidence="15 16">YC6267</strain>
    </source>
</reference>
<evidence type="ECO:0000256" key="5">
    <source>
        <dbReference type="ARBA" id="ARBA00022679"/>
    </source>
</evidence>
<keyword evidence="11" id="KW-0902">Two-component regulatory system</keyword>
<dbReference type="Gene3D" id="3.30.450.40">
    <property type="match status" value="1"/>
</dbReference>
<evidence type="ECO:0000256" key="7">
    <source>
        <dbReference type="ARBA" id="ARBA00022741"/>
    </source>
</evidence>
<keyword evidence="7" id="KW-0547">Nucleotide-binding</keyword>
<dbReference type="InterPro" id="IPR052023">
    <property type="entry name" value="Histidine_kinase_KdpD"/>
</dbReference>
<evidence type="ECO:0000256" key="3">
    <source>
        <dbReference type="ARBA" id="ARBA00012438"/>
    </source>
</evidence>
<dbReference type="InterPro" id="IPR036890">
    <property type="entry name" value="HATPase_C_sf"/>
</dbReference>
<dbReference type="InterPro" id="IPR003594">
    <property type="entry name" value="HATPase_dom"/>
</dbReference>
<proteinExistence type="predicted"/>
<organism evidence="15 16">
    <name type="scientific">Arenimonas oryziterrae DSM 21050 = YC6267</name>
    <dbReference type="NCBI Taxonomy" id="1121015"/>
    <lineage>
        <taxon>Bacteria</taxon>
        <taxon>Pseudomonadati</taxon>
        <taxon>Pseudomonadota</taxon>
        <taxon>Gammaproteobacteria</taxon>
        <taxon>Lysobacterales</taxon>
        <taxon>Lysobacteraceae</taxon>
        <taxon>Arenimonas</taxon>
    </lineage>
</organism>
<dbReference type="EMBL" id="AVCI01000003">
    <property type="protein sequence ID" value="KFN44163.1"/>
    <property type="molecule type" value="Genomic_DNA"/>
</dbReference>
<keyword evidence="6 13" id="KW-0812">Transmembrane</keyword>
<dbReference type="InterPro" id="IPR003661">
    <property type="entry name" value="HisK_dim/P_dom"/>
</dbReference>
<keyword evidence="10 13" id="KW-1133">Transmembrane helix</keyword>
<feature type="domain" description="Histidine kinase" evidence="14">
    <location>
        <begin position="298"/>
        <end position="515"/>
    </location>
</feature>
<dbReference type="SMART" id="SM00388">
    <property type="entry name" value="HisKA"/>
    <property type="match status" value="1"/>
</dbReference>
<dbReference type="SUPFAM" id="SSF47384">
    <property type="entry name" value="Homodimeric domain of signal transducing histidine kinase"/>
    <property type="match status" value="1"/>
</dbReference>
<evidence type="ECO:0000256" key="9">
    <source>
        <dbReference type="ARBA" id="ARBA00022840"/>
    </source>
</evidence>
<sequence length="524" mass="57299">MRRENEKPPFPPGSPHDTSFERELAVATFACALAVAAGALAERYLAFDDLSLVFMTAVIFVSARSRMTVSVFAAVLCFLAYNFFFLEPRYTLYLAARHGLVTVTMFLAGALVCGRLANRLRNQVILLKTARAHAESLQQLAQRLTAAGTEAEAIAAATQALAEALDVEAVVLHGQPGSARLIEGDRENALPRFDPSLDAAVRRCWARATSGDEREVDHSERDIPWHCLPLGQPGRWLGVVALHFSSPLSSLPPEQARLAEAMVRDLAQALNRLQLGKQLESTRLQAETERLRAALLSSVSHDLRSPLSTIIGSAESLDVYRDQLSVDDQRQLARDILGEGRRLDRYIQNLLDMTRLGHGAPALERQWVGLDDIVGTAILRAKRVHPDRAVELQLPAIIPLLQVNPPLFEQALFNVLDNAAKFSPVGSPLRVRADADSESIRIDIIDAGPGIPEEERDAVFDMFHSVSRGDRRPNGTGLGLTICRGILRAHGGEAMAMARGDDPGTVLRLSLPFEPAPSDLPKDE</sequence>
<dbReference type="EC" id="2.7.13.3" evidence="3"/>
<feature type="transmembrane region" description="Helical" evidence="13">
    <location>
        <begin position="24"/>
        <end position="46"/>
    </location>
</feature>
<dbReference type="eggNOG" id="COG2205">
    <property type="taxonomic scope" value="Bacteria"/>
</dbReference>
<keyword evidence="4" id="KW-0597">Phosphoprotein</keyword>
<dbReference type="CDD" id="cd00075">
    <property type="entry name" value="HATPase"/>
    <property type="match status" value="1"/>
</dbReference>
<dbReference type="AlphaFoldDB" id="A0A091AV45"/>
<dbReference type="InterPro" id="IPR036097">
    <property type="entry name" value="HisK_dim/P_sf"/>
</dbReference>
<feature type="transmembrane region" description="Helical" evidence="13">
    <location>
        <begin position="67"/>
        <end position="86"/>
    </location>
</feature>
<evidence type="ECO:0000256" key="1">
    <source>
        <dbReference type="ARBA" id="ARBA00000085"/>
    </source>
</evidence>
<evidence type="ECO:0000256" key="13">
    <source>
        <dbReference type="SAM" id="Phobius"/>
    </source>
</evidence>
<dbReference type="GO" id="GO:0000155">
    <property type="term" value="F:phosphorelay sensor kinase activity"/>
    <property type="evidence" value="ECO:0007669"/>
    <property type="project" value="InterPro"/>
</dbReference>
<evidence type="ECO:0000256" key="4">
    <source>
        <dbReference type="ARBA" id="ARBA00022553"/>
    </source>
</evidence>
<dbReference type="CDD" id="cd00082">
    <property type="entry name" value="HisKA"/>
    <property type="match status" value="1"/>
</dbReference>
<comment type="subcellular location">
    <subcellularLocation>
        <location evidence="2">Membrane</location>
        <topology evidence="2">Multi-pass membrane protein</topology>
    </subcellularLocation>
</comment>
<evidence type="ECO:0000313" key="16">
    <source>
        <dbReference type="Proteomes" id="UP000029385"/>
    </source>
</evidence>
<evidence type="ECO:0000259" key="14">
    <source>
        <dbReference type="PROSITE" id="PS50109"/>
    </source>
</evidence>
<dbReference type="GO" id="GO:0005886">
    <property type="term" value="C:plasma membrane"/>
    <property type="evidence" value="ECO:0007669"/>
    <property type="project" value="TreeGrafter"/>
</dbReference>
<protein>
    <recommendedName>
        <fullName evidence="3">histidine kinase</fullName>
        <ecNumber evidence="3">2.7.13.3</ecNumber>
    </recommendedName>
</protein>
<dbReference type="PROSITE" id="PS50109">
    <property type="entry name" value="HIS_KIN"/>
    <property type="match status" value="1"/>
</dbReference>
<dbReference type="Gene3D" id="3.30.565.10">
    <property type="entry name" value="Histidine kinase-like ATPase, C-terminal domain"/>
    <property type="match status" value="1"/>
</dbReference>
<dbReference type="RefSeq" id="WP_022969474.1">
    <property type="nucleotide sequence ID" value="NZ_ATVD01000003.1"/>
</dbReference>
<dbReference type="SMART" id="SM00387">
    <property type="entry name" value="HATPase_c"/>
    <property type="match status" value="1"/>
</dbReference>
<evidence type="ECO:0000256" key="6">
    <source>
        <dbReference type="ARBA" id="ARBA00022692"/>
    </source>
</evidence>
<dbReference type="InterPro" id="IPR025201">
    <property type="entry name" value="KdpD_TM"/>
</dbReference>
<comment type="catalytic activity">
    <reaction evidence="1">
        <text>ATP + protein L-histidine = ADP + protein N-phospho-L-histidine.</text>
        <dbReference type="EC" id="2.7.13.3"/>
    </reaction>
</comment>
<evidence type="ECO:0000256" key="12">
    <source>
        <dbReference type="ARBA" id="ARBA00023136"/>
    </source>
</evidence>
<keyword evidence="5" id="KW-0808">Transferase</keyword>
<dbReference type="InterPro" id="IPR029016">
    <property type="entry name" value="GAF-like_dom_sf"/>
</dbReference>
<dbReference type="PRINTS" id="PR00344">
    <property type="entry name" value="BCTRLSENSOR"/>
</dbReference>
<dbReference type="Pfam" id="PF13493">
    <property type="entry name" value="DUF4118"/>
    <property type="match status" value="1"/>
</dbReference>
<dbReference type="PANTHER" id="PTHR45569:SF1">
    <property type="entry name" value="SENSOR PROTEIN KDPD"/>
    <property type="match status" value="1"/>
</dbReference>
<keyword evidence="16" id="KW-1185">Reference proteome</keyword>
<dbReference type="Proteomes" id="UP000029385">
    <property type="component" value="Unassembled WGS sequence"/>
</dbReference>
<evidence type="ECO:0000256" key="11">
    <source>
        <dbReference type="ARBA" id="ARBA00023012"/>
    </source>
</evidence>
<dbReference type="InterPro" id="IPR004358">
    <property type="entry name" value="Sig_transdc_His_kin-like_C"/>
</dbReference>
<dbReference type="Pfam" id="PF00512">
    <property type="entry name" value="HisKA"/>
    <property type="match status" value="1"/>
</dbReference>
<evidence type="ECO:0000313" key="15">
    <source>
        <dbReference type="EMBL" id="KFN44163.1"/>
    </source>
</evidence>
<dbReference type="SUPFAM" id="SSF55781">
    <property type="entry name" value="GAF domain-like"/>
    <property type="match status" value="1"/>
</dbReference>
<keyword evidence="8" id="KW-0418">Kinase</keyword>
<name>A0A091AV45_9GAMM</name>
<dbReference type="Pfam" id="PF02518">
    <property type="entry name" value="HATPase_c"/>
    <property type="match status" value="1"/>
</dbReference>
<evidence type="ECO:0000256" key="2">
    <source>
        <dbReference type="ARBA" id="ARBA00004141"/>
    </source>
</evidence>
<dbReference type="OrthoDB" id="9806130at2"/>
<comment type="caution">
    <text evidence="15">The sequence shown here is derived from an EMBL/GenBank/DDBJ whole genome shotgun (WGS) entry which is preliminary data.</text>
</comment>
<dbReference type="PATRIC" id="fig|1121015.4.peg.895"/>
<dbReference type="SUPFAM" id="SSF55874">
    <property type="entry name" value="ATPase domain of HSP90 chaperone/DNA topoisomerase II/histidine kinase"/>
    <property type="match status" value="1"/>
</dbReference>
<dbReference type="PANTHER" id="PTHR45569">
    <property type="entry name" value="SENSOR PROTEIN KDPD"/>
    <property type="match status" value="1"/>
</dbReference>
<feature type="transmembrane region" description="Helical" evidence="13">
    <location>
        <begin position="92"/>
        <end position="113"/>
    </location>
</feature>
<dbReference type="STRING" id="1121015.GCA_000420545_01858"/>
<keyword evidence="12 13" id="KW-0472">Membrane</keyword>